<comment type="caution">
    <text evidence="11">The sequence shown here is derived from an EMBL/GenBank/DDBJ whole genome shotgun (WGS) entry which is preliminary data.</text>
</comment>
<reference evidence="11" key="1">
    <citation type="submission" date="2023-04" db="EMBL/GenBank/DDBJ databases">
        <title>Ambrosiozyma monospora NBRC 1965.</title>
        <authorList>
            <person name="Ichikawa N."/>
            <person name="Sato H."/>
            <person name="Tonouchi N."/>
        </authorList>
    </citation>
    <scope>NUCLEOTIDE SEQUENCE</scope>
    <source>
        <strain evidence="11">NBRC 1965</strain>
    </source>
</reference>
<keyword evidence="6" id="KW-0256">Endoplasmic reticulum</keyword>
<evidence type="ECO:0000256" key="7">
    <source>
        <dbReference type="ARBA" id="ARBA00022989"/>
    </source>
</evidence>
<organism evidence="11 12">
    <name type="scientific">Ambrosiozyma monospora</name>
    <name type="common">Yeast</name>
    <name type="synonym">Endomycopsis monosporus</name>
    <dbReference type="NCBI Taxonomy" id="43982"/>
    <lineage>
        <taxon>Eukaryota</taxon>
        <taxon>Fungi</taxon>
        <taxon>Dikarya</taxon>
        <taxon>Ascomycota</taxon>
        <taxon>Saccharomycotina</taxon>
        <taxon>Pichiomycetes</taxon>
        <taxon>Pichiales</taxon>
        <taxon>Pichiaceae</taxon>
        <taxon>Ambrosiozyma</taxon>
    </lineage>
</organism>
<comment type="pathway">
    <text evidence="2">Glycolipid biosynthesis; glycosylphosphatidylinositol-anchor biosynthesis.</text>
</comment>
<evidence type="ECO:0000256" key="4">
    <source>
        <dbReference type="ARBA" id="ARBA00022502"/>
    </source>
</evidence>
<evidence type="ECO:0000256" key="9">
    <source>
        <dbReference type="ARBA" id="ARBA00023180"/>
    </source>
</evidence>
<keyword evidence="8 10" id="KW-0472">Membrane</keyword>
<dbReference type="OrthoDB" id="28748at2759"/>
<keyword evidence="4" id="KW-0337">GPI-anchor biosynthesis</keyword>
<evidence type="ECO:0000256" key="1">
    <source>
        <dbReference type="ARBA" id="ARBA00004477"/>
    </source>
</evidence>
<dbReference type="GO" id="GO:0016255">
    <property type="term" value="P:attachment of GPI anchor to protein"/>
    <property type="evidence" value="ECO:0007669"/>
    <property type="project" value="InterPro"/>
</dbReference>
<evidence type="ECO:0000313" key="12">
    <source>
        <dbReference type="Proteomes" id="UP001165063"/>
    </source>
</evidence>
<evidence type="ECO:0000256" key="8">
    <source>
        <dbReference type="ARBA" id="ARBA00023136"/>
    </source>
</evidence>
<dbReference type="PANTHER" id="PTHR21072">
    <property type="entry name" value="GPI TRANSAMIDASE COMPONENT PIG-S"/>
    <property type="match status" value="1"/>
</dbReference>
<accession>A0A9W6YW16</accession>
<dbReference type="GO" id="GO:0006506">
    <property type="term" value="P:GPI anchor biosynthetic process"/>
    <property type="evidence" value="ECO:0007669"/>
    <property type="project" value="UniProtKB-KW"/>
</dbReference>
<evidence type="ECO:0000256" key="3">
    <source>
        <dbReference type="ARBA" id="ARBA00005316"/>
    </source>
</evidence>
<evidence type="ECO:0000313" key="11">
    <source>
        <dbReference type="EMBL" id="GMG21418.1"/>
    </source>
</evidence>
<dbReference type="InterPro" id="IPR019540">
    <property type="entry name" value="PtdIno-glycan_biosynth_class_S"/>
</dbReference>
<comment type="similarity">
    <text evidence="3">Belongs to the PIGS family.</text>
</comment>
<dbReference type="AlphaFoldDB" id="A0A9W6YW16"/>
<feature type="transmembrane region" description="Helical" evidence="10">
    <location>
        <begin position="468"/>
        <end position="487"/>
    </location>
</feature>
<comment type="subcellular location">
    <subcellularLocation>
        <location evidence="1">Endoplasmic reticulum membrane</location>
        <topology evidence="1">Multi-pass membrane protein</topology>
    </subcellularLocation>
</comment>
<sequence>MNTTKRPSPPVKLSKLEKTDVIWRRRIIFSIISIAVFIGIPLWIKTTTIHRAELPVSQVNELSSSIYSLINYEIPVYVNVPKPLNGLIDETQVLIDSEIEKEKLPVNFRIVLKNSYSKTSNSGGNDYNLELVMLEDEEGDAVYVSPFEDRTTKLFLSSTVIVNGLVSDFIMRTLIHDLFRSEIDMLKKIHEAESILKIPYSPDYHVTISLLQGGATPTGWDIEEASKLFVNYLNNLKSVAGFAFDSQVEHYERLSNNTDLAYDSEKGEFILKESDTSTFIDYSEWGLDQNTELVPSINFIVYVPDKKFTPIKIENSQSNSFIVPQWGGVCIFNTESNYIEKQELIQIFEIFASQLFQLLGVPSAPKSPYVRIDTLTRLQTIRNLDNSIDNLVSLVKLVKQLPNIAIPEITSDQVKKSIELIHSTIKELEKGSWSQASKLSGDAFVLSQKAFFQKDMVQQVYFPDEHKMAVYTPLLGPFATILVLGLLRSLKEFKTLEIQEKQAKSD</sequence>
<dbReference type="Pfam" id="PF10510">
    <property type="entry name" value="PIG-S"/>
    <property type="match status" value="1"/>
</dbReference>
<evidence type="ECO:0000256" key="5">
    <source>
        <dbReference type="ARBA" id="ARBA00022692"/>
    </source>
</evidence>
<evidence type="ECO:0000256" key="10">
    <source>
        <dbReference type="SAM" id="Phobius"/>
    </source>
</evidence>
<name>A0A9W6YW16_AMBMO</name>
<dbReference type="GO" id="GO:0042765">
    <property type="term" value="C:GPI-anchor transamidase complex"/>
    <property type="evidence" value="ECO:0007669"/>
    <property type="project" value="InterPro"/>
</dbReference>
<evidence type="ECO:0000256" key="6">
    <source>
        <dbReference type="ARBA" id="ARBA00022824"/>
    </source>
</evidence>
<protein>
    <submittedName>
        <fullName evidence="11">Unnamed protein product</fullName>
    </submittedName>
</protein>
<feature type="transmembrane region" description="Helical" evidence="10">
    <location>
        <begin position="27"/>
        <end position="44"/>
    </location>
</feature>
<keyword evidence="9" id="KW-0325">Glycoprotein</keyword>
<dbReference type="EMBL" id="BSXU01000658">
    <property type="protein sequence ID" value="GMG21418.1"/>
    <property type="molecule type" value="Genomic_DNA"/>
</dbReference>
<dbReference type="PANTHER" id="PTHR21072:SF13">
    <property type="entry name" value="GPI TRANSAMIDASE COMPONENT PIG-S"/>
    <property type="match status" value="1"/>
</dbReference>
<keyword evidence="5 10" id="KW-0812">Transmembrane</keyword>
<dbReference type="Proteomes" id="UP001165063">
    <property type="component" value="Unassembled WGS sequence"/>
</dbReference>
<gene>
    <name evidence="11" type="ORF">Amon01_000197800</name>
</gene>
<keyword evidence="12" id="KW-1185">Reference proteome</keyword>
<evidence type="ECO:0000256" key="2">
    <source>
        <dbReference type="ARBA" id="ARBA00004687"/>
    </source>
</evidence>
<proteinExistence type="inferred from homology"/>
<keyword evidence="7 10" id="KW-1133">Transmembrane helix</keyword>